<name>A0A9P1JGB3_BACAS</name>
<dbReference type="EMBL" id="FN597644">
    <property type="protein sequence ID" value="CBI42573.1"/>
    <property type="molecule type" value="Genomic_DNA"/>
</dbReference>
<feature type="compositionally biased region" description="Basic and acidic residues" evidence="8">
    <location>
        <begin position="243"/>
        <end position="253"/>
    </location>
</feature>
<keyword evidence="4" id="KW-0812">Transmembrane</keyword>
<comment type="subcellular location">
    <subcellularLocation>
        <location evidence="1">Cell membrane</location>
        <topology evidence="1">Single-pass membrane protein</topology>
    </subcellularLocation>
</comment>
<dbReference type="RefSeq" id="WP_013352038.1">
    <property type="nucleotide sequence ID" value="NC_014551.1"/>
</dbReference>
<evidence type="ECO:0000313" key="11">
    <source>
        <dbReference type="Proteomes" id="UP000006562"/>
    </source>
</evidence>
<evidence type="ECO:0000256" key="4">
    <source>
        <dbReference type="ARBA" id="ARBA00022692"/>
    </source>
</evidence>
<feature type="domain" description="OmpA-like" evidence="9">
    <location>
        <begin position="138"/>
        <end position="260"/>
    </location>
</feature>
<dbReference type="Proteomes" id="UP000006562">
    <property type="component" value="Chromosome"/>
</dbReference>
<dbReference type="NCBIfam" id="NF005831">
    <property type="entry name" value="PRK07734.1"/>
    <property type="match status" value="1"/>
</dbReference>
<dbReference type="InterPro" id="IPR036737">
    <property type="entry name" value="OmpA-like_sf"/>
</dbReference>
<reference evidence="11" key="2">
    <citation type="journal article" date="2011" name="J. Biotechnol.">
        <title>Genome sequence of B. amyloliquefaciens type strain DSM7(T) reveals differences to plant-associated B. amyloliquefaciens FZB42.</title>
        <authorList>
            <person name="Ruckert C."/>
            <person name="Blom J."/>
            <person name="Chen X."/>
            <person name="Reva O."/>
            <person name="Borriss R."/>
        </authorList>
    </citation>
    <scope>NUCLEOTIDE SEQUENCE [LARGE SCALE GENOMIC DNA]</scope>
    <source>
        <strain evidence="11">DSM 7</strain>
    </source>
</reference>
<dbReference type="SUPFAM" id="SSF103088">
    <property type="entry name" value="OmpA-like"/>
    <property type="match status" value="1"/>
</dbReference>
<evidence type="ECO:0000313" key="10">
    <source>
        <dbReference type="EMBL" id="CBI42573.1"/>
    </source>
</evidence>
<dbReference type="Pfam" id="PF00691">
    <property type="entry name" value="OmpA"/>
    <property type="match status" value="1"/>
</dbReference>
<evidence type="ECO:0000256" key="2">
    <source>
        <dbReference type="ARBA" id="ARBA00008914"/>
    </source>
</evidence>
<feature type="compositionally biased region" description="Basic and acidic residues" evidence="8">
    <location>
        <begin position="74"/>
        <end position="112"/>
    </location>
</feature>
<feature type="region of interest" description="Disordered" evidence="8">
    <location>
        <begin position="68"/>
        <end position="112"/>
    </location>
</feature>
<dbReference type="Gene3D" id="3.30.1330.60">
    <property type="entry name" value="OmpA-like domain"/>
    <property type="match status" value="1"/>
</dbReference>
<keyword evidence="3" id="KW-1003">Cell membrane</keyword>
<dbReference type="InterPro" id="IPR050330">
    <property type="entry name" value="Bact_OuterMem_StrucFunc"/>
</dbReference>
<dbReference type="InterPro" id="IPR006665">
    <property type="entry name" value="OmpA-like"/>
</dbReference>
<sequence>MARKKKKKHDDEHVDESWLIPYADLLTLLLALFIVLFAMSSVDAAKFQMLSKSFNAVFTGGTGVLEYSSVTPPENEKDGIDQLKKDKDKEKEKEKDKEQKKKEREAADRQELEGVQKQVNQFIKNKKLEHQLETKLTKEGLLITIKDSIFFDSGQAVIRQEDIPLAKEISNLLVLNPPRNIIISGHTDNVPIKNSQFQSNWHLSVMRAVNFMAILTENPKLDAKVFSAKGFGEYKPAASNKTAEGRSKNRRVEVLIQPRNAATDENQ</sequence>
<evidence type="ECO:0000256" key="1">
    <source>
        <dbReference type="ARBA" id="ARBA00004162"/>
    </source>
</evidence>
<evidence type="ECO:0000256" key="5">
    <source>
        <dbReference type="ARBA" id="ARBA00022989"/>
    </source>
</evidence>
<proteinExistence type="inferred from homology"/>
<dbReference type="Pfam" id="PF13677">
    <property type="entry name" value="MotB_plug"/>
    <property type="match status" value="1"/>
</dbReference>
<accession>A0A9P1JGB3</accession>
<comment type="similarity">
    <text evidence="2">Belongs to the MotB family.</text>
</comment>
<evidence type="ECO:0000259" key="9">
    <source>
        <dbReference type="PROSITE" id="PS51123"/>
    </source>
</evidence>
<dbReference type="KEGG" id="bao:BAMF_1447"/>
<evidence type="ECO:0000256" key="7">
    <source>
        <dbReference type="PROSITE-ProRule" id="PRU00473"/>
    </source>
</evidence>
<dbReference type="CDD" id="cd07185">
    <property type="entry name" value="OmpA_C-like"/>
    <property type="match status" value="1"/>
</dbReference>
<reference evidence="10 11" key="1">
    <citation type="journal article" date="2011" name="Int. J. Syst. Evol. Microbiol.">
        <title>Relationship of Bacillus amyloliquefaciens clades associated with strains DSM 7T and FZB42T: a proposal for Bacillus amyloliquefaciens subsp. amyloliquefaciens subsp. nov. and Bacillus amyloliquefaciens subsp. plantarum subsp. nov. based on complete genome sequence comparisons.</title>
        <authorList>
            <person name="Borriss R."/>
            <person name="Chen X.H."/>
            <person name="Rueckert C."/>
            <person name="Blom J."/>
            <person name="Becker A."/>
            <person name="Baumgarth B."/>
            <person name="Fan B."/>
            <person name="Pukall R."/>
            <person name="Schumann P."/>
            <person name="Sproer C."/>
            <person name="Junge H."/>
            <person name="Vater J."/>
            <person name="Puhler A."/>
            <person name="Klenk H.P."/>
        </authorList>
    </citation>
    <scope>NUCLEOTIDE SEQUENCE [LARGE SCALE GENOMIC DNA]</scope>
    <source>
        <strain evidence="11">DSM 7</strain>
    </source>
</reference>
<organism evidence="10 11">
    <name type="scientific">Bacillus amyloliquefaciens (strain ATCC 23350 / DSM 7 / BCRC 11601 / CCUG 28519 / NBRC 15535 / NRRL B-14393 / F)</name>
    <dbReference type="NCBI Taxonomy" id="692420"/>
    <lineage>
        <taxon>Bacteria</taxon>
        <taxon>Bacillati</taxon>
        <taxon>Bacillota</taxon>
        <taxon>Bacilli</taxon>
        <taxon>Bacillales</taxon>
        <taxon>Bacillaceae</taxon>
        <taxon>Bacillus</taxon>
        <taxon>Bacillus amyloliquefaciens group</taxon>
    </lineage>
</organism>
<dbReference type="AlphaFoldDB" id="A0A9P1JGB3"/>
<dbReference type="PANTHER" id="PTHR30329:SF21">
    <property type="entry name" value="LIPOPROTEIN YIAD-RELATED"/>
    <property type="match status" value="1"/>
</dbReference>
<protein>
    <submittedName>
        <fullName evidence="10">Motility protein B MotB component of the stator flagellum complex</fullName>
    </submittedName>
</protein>
<gene>
    <name evidence="10" type="primary">motB</name>
    <name evidence="10" type="ordered locus">BAMF_1447</name>
</gene>
<keyword evidence="11" id="KW-1185">Reference proteome</keyword>
<dbReference type="InterPro" id="IPR025713">
    <property type="entry name" value="MotB-like_N_dom"/>
</dbReference>
<evidence type="ECO:0000256" key="6">
    <source>
        <dbReference type="ARBA" id="ARBA00023136"/>
    </source>
</evidence>
<keyword evidence="6 7" id="KW-0472">Membrane</keyword>
<evidence type="ECO:0000256" key="8">
    <source>
        <dbReference type="SAM" id="MobiDB-lite"/>
    </source>
</evidence>
<keyword evidence="5" id="KW-1133">Transmembrane helix</keyword>
<evidence type="ECO:0000256" key="3">
    <source>
        <dbReference type="ARBA" id="ARBA00022475"/>
    </source>
</evidence>
<dbReference type="PROSITE" id="PS51123">
    <property type="entry name" value="OMPA_2"/>
    <property type="match status" value="1"/>
</dbReference>
<dbReference type="GO" id="GO:0005886">
    <property type="term" value="C:plasma membrane"/>
    <property type="evidence" value="ECO:0007669"/>
    <property type="project" value="UniProtKB-SubCell"/>
</dbReference>
<dbReference type="PANTHER" id="PTHR30329">
    <property type="entry name" value="STATOR ELEMENT OF FLAGELLAR MOTOR COMPLEX"/>
    <property type="match status" value="1"/>
</dbReference>
<feature type="region of interest" description="Disordered" evidence="8">
    <location>
        <begin position="235"/>
        <end position="267"/>
    </location>
</feature>